<dbReference type="EnsemblMetazoa" id="AALB010441-RA">
    <property type="protein sequence ID" value="AALB010441-PA"/>
    <property type="gene ID" value="AALB010441"/>
</dbReference>
<dbReference type="RefSeq" id="XP_035786665.1">
    <property type="nucleotide sequence ID" value="XM_035930772.1"/>
</dbReference>
<proteinExistence type="predicted"/>
<organism evidence="3 4">
    <name type="scientific">Anopheles albimanus</name>
    <name type="common">New world malaria mosquito</name>
    <dbReference type="NCBI Taxonomy" id="7167"/>
    <lineage>
        <taxon>Eukaryota</taxon>
        <taxon>Metazoa</taxon>
        <taxon>Ecdysozoa</taxon>
        <taxon>Arthropoda</taxon>
        <taxon>Hexapoda</taxon>
        <taxon>Insecta</taxon>
        <taxon>Pterygota</taxon>
        <taxon>Neoptera</taxon>
        <taxon>Endopterygota</taxon>
        <taxon>Diptera</taxon>
        <taxon>Nematocera</taxon>
        <taxon>Culicoidea</taxon>
        <taxon>Culicidae</taxon>
        <taxon>Anophelinae</taxon>
        <taxon>Anopheles</taxon>
    </lineage>
</organism>
<dbReference type="Gene3D" id="2.60.200.20">
    <property type="match status" value="1"/>
</dbReference>
<dbReference type="PANTHER" id="PTHR15715:SF37">
    <property type="entry name" value="LD47843P"/>
    <property type="match status" value="1"/>
</dbReference>
<dbReference type="SUPFAM" id="SSF49879">
    <property type="entry name" value="SMAD/FHA domain"/>
    <property type="match status" value="1"/>
</dbReference>
<name>A0A182FV56_ANOAL</name>
<evidence type="ECO:0000313" key="4">
    <source>
        <dbReference type="Proteomes" id="UP000069272"/>
    </source>
</evidence>
<dbReference type="KEGG" id="aali:118463862"/>
<feature type="region of interest" description="Disordered" evidence="1">
    <location>
        <begin position="183"/>
        <end position="216"/>
    </location>
</feature>
<evidence type="ECO:0000313" key="3">
    <source>
        <dbReference type="EnsemblMetazoa" id="AALB010441-PA"/>
    </source>
</evidence>
<accession>A0A182FV56</accession>
<keyword evidence="2" id="KW-1133">Transmembrane helix</keyword>
<dbReference type="Pfam" id="PF00498">
    <property type="entry name" value="FHA"/>
    <property type="match status" value="1"/>
</dbReference>
<reference evidence="3" key="2">
    <citation type="submission" date="2022-08" db="UniProtKB">
        <authorList>
            <consortium name="EnsemblMetazoa"/>
        </authorList>
    </citation>
    <scope>IDENTIFICATION</scope>
    <source>
        <strain evidence="3">STECLA/ALBI9_A</strain>
    </source>
</reference>
<feature type="transmembrane region" description="Helical" evidence="2">
    <location>
        <begin position="223"/>
        <end position="245"/>
    </location>
</feature>
<reference evidence="3 4" key="1">
    <citation type="journal article" date="2017" name="G3 (Bethesda)">
        <title>The Physical Genome Mapping of Anopheles albimanus Corrected Scaffold Misassemblies and Identified Interarm Rearrangements in Genus Anopheles.</title>
        <authorList>
            <person name="Artemov G.N."/>
            <person name="Peery A.N."/>
            <person name="Jiang X."/>
            <person name="Tu Z."/>
            <person name="Stegniy V.N."/>
            <person name="Sharakhova M.V."/>
            <person name="Sharakhov I.V."/>
        </authorList>
    </citation>
    <scope>NUCLEOTIDE SEQUENCE [LARGE SCALE GENOMIC DNA]</scope>
    <source>
        <strain evidence="3 4">ALBI9_A</strain>
    </source>
</reference>
<dbReference type="PANTHER" id="PTHR15715">
    <property type="entry name" value="CENTROSOMAL PROTEIN OF 170 KDA"/>
    <property type="match status" value="1"/>
</dbReference>
<dbReference type="SMART" id="SM00240">
    <property type="entry name" value="FHA"/>
    <property type="match status" value="1"/>
</dbReference>
<keyword evidence="2" id="KW-0472">Membrane</keyword>
<dbReference type="PROSITE" id="PS50006">
    <property type="entry name" value="FHA_DOMAIN"/>
    <property type="match status" value="1"/>
</dbReference>
<feature type="compositionally biased region" description="Basic and acidic residues" evidence="1">
    <location>
        <begin position="183"/>
        <end position="193"/>
    </location>
</feature>
<feature type="compositionally biased region" description="Polar residues" evidence="1">
    <location>
        <begin position="195"/>
        <end position="209"/>
    </location>
</feature>
<keyword evidence="2" id="KW-0812">Transmembrane</keyword>
<keyword evidence="4" id="KW-1185">Reference proteome</keyword>
<dbReference type="AlphaFoldDB" id="A0A182FV56"/>
<dbReference type="InterPro" id="IPR008984">
    <property type="entry name" value="SMAD_FHA_dom_sf"/>
</dbReference>
<dbReference type="InterPro" id="IPR051176">
    <property type="entry name" value="Cent_Immune-Sig_Mod"/>
</dbReference>
<dbReference type="STRING" id="7167.A0A182FV56"/>
<dbReference type="Proteomes" id="UP000069272">
    <property type="component" value="Chromosome 3R"/>
</dbReference>
<protein>
    <submittedName>
        <fullName evidence="3">Uncharacterized protein</fullName>
    </submittedName>
</protein>
<evidence type="ECO:0000256" key="2">
    <source>
        <dbReference type="SAM" id="Phobius"/>
    </source>
</evidence>
<dbReference type="GeneID" id="118463862"/>
<dbReference type="OrthoDB" id="687730at2759"/>
<sequence length="249" mass="27884">MMVLKSANSRKKCTLVLEATETSQPFEKRVVTFRPGADVGVGRISHKAAFSLHRTLLFENKIISKRHASFTFDDGKFFLKDLSSSNGTYLNEMLIGDAESDPAPKAVEVKTGDIVRFGVSRIAFATNELCQAIVGRLTLIPPRTISRETKEQDTSKSFTPFEGYREHEGLTMKCNETMTEGKVTPKMENRETETESVATSVCETQTASENDSRTEKNMKESQAHVLALWQAIVLAMTVIVGYQMYLMFF</sequence>
<dbReference type="VEuPathDB" id="VectorBase:AALB010441"/>
<dbReference type="InterPro" id="IPR000253">
    <property type="entry name" value="FHA_dom"/>
</dbReference>
<evidence type="ECO:0000256" key="1">
    <source>
        <dbReference type="SAM" id="MobiDB-lite"/>
    </source>
</evidence>
<dbReference type="VEuPathDB" id="VectorBase:AALB20_035168"/>